<keyword evidence="6" id="KW-1279">T cell receptor</keyword>
<dbReference type="Ensembl" id="ENSCCNT00000010315.1">
    <property type="protein sequence ID" value="ENSCCNP00000007803.1"/>
    <property type="gene ID" value="ENSCCNG00000008288.1"/>
</dbReference>
<evidence type="ECO:0000313" key="8">
    <source>
        <dbReference type="Ensembl" id="ENSCCNP00000007803.1"/>
    </source>
</evidence>
<dbReference type="PANTHER" id="PTHR19343:SF0">
    <property type="entry name" value="T CELL RECEPTOR ALPHA VARIABLE 23_DELTA VARIABLE 6"/>
    <property type="match status" value="1"/>
</dbReference>
<evidence type="ECO:0000259" key="7">
    <source>
        <dbReference type="SMART" id="SM00406"/>
    </source>
</evidence>
<reference evidence="8" key="1">
    <citation type="submission" date="2023-09" db="UniProtKB">
        <authorList>
            <consortium name="Ensembl"/>
        </authorList>
    </citation>
    <scope>IDENTIFICATION</scope>
</reference>
<evidence type="ECO:0000256" key="1">
    <source>
        <dbReference type="ARBA" id="ARBA00022729"/>
    </source>
</evidence>
<dbReference type="InterPro" id="IPR051006">
    <property type="entry name" value="TCR_variable_domain"/>
</dbReference>
<keyword evidence="2" id="KW-0391">Immunity</keyword>
<keyword evidence="3" id="KW-1064">Adaptive immunity</keyword>
<dbReference type="SUPFAM" id="SSF48726">
    <property type="entry name" value="Immunoglobulin"/>
    <property type="match status" value="1"/>
</dbReference>
<protein>
    <recommendedName>
        <fullName evidence="7">Immunoglobulin V-set domain-containing protein</fullName>
    </recommendedName>
</protein>
<dbReference type="AlphaFoldDB" id="A0A8C0WDP5"/>
<evidence type="ECO:0000256" key="3">
    <source>
        <dbReference type="ARBA" id="ARBA00023130"/>
    </source>
</evidence>
<sequence length="144" mass="16635">SMKRYVSFLMLVSWQKDKSDQQQVKQSPQSLTVQEGRISMLNCTYENSAFDYCPWYQQLPGKSPELLIALHSVQETKEGGRFTVFYSKSDQRLSLNIRASQPRDSVSYFCATSTQCSPGPCKLYINLQLRLWQTFLKDCKLAQI</sequence>
<keyword evidence="5" id="KW-0393">Immunoglobulin domain</keyword>
<evidence type="ECO:0000256" key="5">
    <source>
        <dbReference type="ARBA" id="ARBA00023319"/>
    </source>
</evidence>
<feature type="domain" description="Immunoglobulin V-set" evidence="7">
    <location>
        <begin position="41"/>
        <end position="112"/>
    </location>
</feature>
<keyword evidence="4" id="KW-0675">Receptor</keyword>
<dbReference type="InterPro" id="IPR013783">
    <property type="entry name" value="Ig-like_fold"/>
</dbReference>
<dbReference type="GO" id="GO:0042101">
    <property type="term" value="C:T cell receptor complex"/>
    <property type="evidence" value="ECO:0007669"/>
    <property type="project" value="UniProtKB-KW"/>
</dbReference>
<organism evidence="8">
    <name type="scientific">Castor canadensis</name>
    <name type="common">American beaver</name>
    <dbReference type="NCBI Taxonomy" id="51338"/>
    <lineage>
        <taxon>Eukaryota</taxon>
        <taxon>Metazoa</taxon>
        <taxon>Chordata</taxon>
        <taxon>Craniata</taxon>
        <taxon>Vertebrata</taxon>
        <taxon>Euteleostomi</taxon>
        <taxon>Mammalia</taxon>
        <taxon>Eutheria</taxon>
        <taxon>Euarchontoglires</taxon>
        <taxon>Glires</taxon>
        <taxon>Rodentia</taxon>
        <taxon>Castorimorpha</taxon>
        <taxon>Castoridae</taxon>
        <taxon>Castor</taxon>
    </lineage>
</organism>
<proteinExistence type="predicted"/>
<evidence type="ECO:0000256" key="6">
    <source>
        <dbReference type="ARBA" id="ARBA00043266"/>
    </source>
</evidence>
<accession>A0A8C0WDP5</accession>
<evidence type="ECO:0000256" key="4">
    <source>
        <dbReference type="ARBA" id="ARBA00023170"/>
    </source>
</evidence>
<evidence type="ECO:0000256" key="2">
    <source>
        <dbReference type="ARBA" id="ARBA00022859"/>
    </source>
</evidence>
<dbReference type="GO" id="GO:0042605">
    <property type="term" value="F:peptide antigen binding"/>
    <property type="evidence" value="ECO:0007669"/>
    <property type="project" value="TreeGrafter"/>
</dbReference>
<dbReference type="SMART" id="SM00406">
    <property type="entry name" value="IGv"/>
    <property type="match status" value="1"/>
</dbReference>
<dbReference type="PANTHER" id="PTHR19343">
    <property type="entry name" value="T CELL RECEPTOR ALPHA VARIABLE 1-2"/>
    <property type="match status" value="1"/>
</dbReference>
<dbReference type="GO" id="GO:0002250">
    <property type="term" value="P:adaptive immune response"/>
    <property type="evidence" value="ECO:0007669"/>
    <property type="project" value="UniProtKB-KW"/>
</dbReference>
<dbReference type="InterPro" id="IPR036179">
    <property type="entry name" value="Ig-like_dom_sf"/>
</dbReference>
<name>A0A8C0WDP5_CASCN</name>
<dbReference type="InterPro" id="IPR013106">
    <property type="entry name" value="Ig_V-set"/>
</dbReference>
<dbReference type="Pfam" id="PF07686">
    <property type="entry name" value="V-set"/>
    <property type="match status" value="1"/>
</dbReference>
<dbReference type="Gene3D" id="2.60.40.10">
    <property type="entry name" value="Immunoglobulins"/>
    <property type="match status" value="1"/>
</dbReference>
<keyword evidence="1" id="KW-0732">Signal</keyword>